<protein>
    <recommendedName>
        <fullName evidence="2">HMG box domain-containing protein</fullName>
    </recommendedName>
</protein>
<reference evidence="5" key="1">
    <citation type="submission" date="2012-12" db="EMBL/GenBank/DDBJ databases">
        <authorList>
            <person name="Hellsten U."/>
            <person name="Grimwood J."/>
            <person name="Chapman J.A."/>
            <person name="Shapiro H."/>
            <person name="Aerts A."/>
            <person name="Otillar R.P."/>
            <person name="Terry A.Y."/>
            <person name="Boore J.L."/>
            <person name="Simakov O."/>
            <person name="Marletaz F."/>
            <person name="Cho S.-J."/>
            <person name="Edsinger-Gonzales E."/>
            <person name="Havlak P."/>
            <person name="Kuo D.-H."/>
            <person name="Larsson T."/>
            <person name="Lv J."/>
            <person name="Arendt D."/>
            <person name="Savage R."/>
            <person name="Osoegawa K."/>
            <person name="de Jong P."/>
            <person name="Lindberg D.R."/>
            <person name="Seaver E.C."/>
            <person name="Weisblat D.A."/>
            <person name="Putnam N.H."/>
            <person name="Grigoriev I.V."/>
            <person name="Rokhsar D.S."/>
        </authorList>
    </citation>
    <scope>NUCLEOTIDE SEQUENCE</scope>
    <source>
        <strain evidence="5">I ESC-2004</strain>
    </source>
</reference>
<sequence length="79" mass="9000">MANLKPPKKPLTPYMRFSKSIWQQVKAANQGMSVCEIGATIGRMWRELGDADKQLYNEEFNQAKVSGTLHWAVLSLNEF</sequence>
<organism evidence="3">
    <name type="scientific">Capitella teleta</name>
    <name type="common">Polychaete worm</name>
    <dbReference type="NCBI Taxonomy" id="283909"/>
    <lineage>
        <taxon>Eukaryota</taxon>
        <taxon>Metazoa</taxon>
        <taxon>Spiralia</taxon>
        <taxon>Lophotrochozoa</taxon>
        <taxon>Annelida</taxon>
        <taxon>Polychaeta</taxon>
        <taxon>Sedentaria</taxon>
        <taxon>Scolecida</taxon>
        <taxon>Capitellidae</taxon>
        <taxon>Capitella</taxon>
    </lineage>
</organism>
<keyword evidence="1" id="KW-0238">DNA-binding</keyword>
<dbReference type="PROSITE" id="PS50118">
    <property type="entry name" value="HMG_BOX_2"/>
    <property type="match status" value="1"/>
</dbReference>
<dbReference type="GO" id="GO:0045892">
    <property type="term" value="P:negative regulation of DNA-templated transcription"/>
    <property type="evidence" value="ECO:0007669"/>
    <property type="project" value="TreeGrafter"/>
</dbReference>
<dbReference type="InterPro" id="IPR009071">
    <property type="entry name" value="HMG_box_dom"/>
</dbReference>
<dbReference type="STRING" id="283909.R7U557"/>
<dbReference type="InterPro" id="IPR036910">
    <property type="entry name" value="HMG_box_dom_sf"/>
</dbReference>
<dbReference type="EMBL" id="KB305005">
    <property type="protein sequence ID" value="ELU01485.1"/>
    <property type="molecule type" value="Genomic_DNA"/>
</dbReference>
<dbReference type="Pfam" id="PF00505">
    <property type="entry name" value="HMG_box"/>
    <property type="match status" value="1"/>
</dbReference>
<keyword evidence="1" id="KW-0539">Nucleus</keyword>
<dbReference type="Proteomes" id="UP000014760">
    <property type="component" value="Unassembled WGS sequence"/>
</dbReference>
<dbReference type="EMBL" id="AMQN01001731">
    <property type="status" value="NOT_ANNOTATED_CDS"/>
    <property type="molecule type" value="Genomic_DNA"/>
</dbReference>
<dbReference type="SUPFAM" id="SSF47095">
    <property type="entry name" value="HMG-box"/>
    <property type="match status" value="1"/>
</dbReference>
<dbReference type="Gene3D" id="1.10.30.10">
    <property type="entry name" value="High mobility group box domain"/>
    <property type="match status" value="1"/>
</dbReference>
<evidence type="ECO:0000313" key="3">
    <source>
        <dbReference type="EMBL" id="ELU01485.1"/>
    </source>
</evidence>
<keyword evidence="5" id="KW-1185">Reference proteome</keyword>
<dbReference type="CDD" id="cd21983">
    <property type="entry name" value="HMG-box_SMARCE1"/>
    <property type="match status" value="1"/>
</dbReference>
<dbReference type="HOGENOM" id="CLU_2729464_0_0_1"/>
<name>R7U557_CAPTE</name>
<evidence type="ECO:0000313" key="5">
    <source>
        <dbReference type="Proteomes" id="UP000014760"/>
    </source>
</evidence>
<dbReference type="GO" id="GO:0031492">
    <property type="term" value="F:nucleosomal DNA binding"/>
    <property type="evidence" value="ECO:0007669"/>
    <property type="project" value="TreeGrafter"/>
</dbReference>
<dbReference type="PANTHER" id="PTHR46232:SF1">
    <property type="entry name" value="SWI_SNF-RELATED MATRIX-ASSOCIATED ACTIN-DEPENDENT REGULATOR OF CHROMATIN SUBFAMILY E MEMBER 1"/>
    <property type="match status" value="1"/>
</dbReference>
<feature type="domain" description="HMG box" evidence="2">
    <location>
        <begin position="7"/>
        <end position="64"/>
    </location>
</feature>
<proteinExistence type="predicted"/>
<dbReference type="PANTHER" id="PTHR46232">
    <property type="entry name" value="SMARCE1 REGULATOR OF CHROMATIN"/>
    <property type="match status" value="1"/>
</dbReference>
<dbReference type="SMART" id="SM00398">
    <property type="entry name" value="HMG"/>
    <property type="match status" value="1"/>
</dbReference>
<feature type="DNA-binding region" description="HMG box" evidence="1">
    <location>
        <begin position="7"/>
        <end position="64"/>
    </location>
</feature>
<dbReference type="GO" id="GO:0016922">
    <property type="term" value="F:nuclear receptor binding"/>
    <property type="evidence" value="ECO:0007669"/>
    <property type="project" value="TreeGrafter"/>
</dbReference>
<dbReference type="GO" id="GO:0016514">
    <property type="term" value="C:SWI/SNF complex"/>
    <property type="evidence" value="ECO:0007669"/>
    <property type="project" value="TreeGrafter"/>
</dbReference>
<evidence type="ECO:0000256" key="1">
    <source>
        <dbReference type="PROSITE-ProRule" id="PRU00267"/>
    </source>
</evidence>
<evidence type="ECO:0000313" key="4">
    <source>
        <dbReference type="EnsemblMetazoa" id="CapteP111479"/>
    </source>
</evidence>
<dbReference type="EnsemblMetazoa" id="CapteT111479">
    <property type="protein sequence ID" value="CapteP111479"/>
    <property type="gene ID" value="CapteG111479"/>
</dbReference>
<accession>R7U557</accession>
<reference evidence="3 5" key="2">
    <citation type="journal article" date="2013" name="Nature">
        <title>Insights into bilaterian evolution from three spiralian genomes.</title>
        <authorList>
            <person name="Simakov O."/>
            <person name="Marletaz F."/>
            <person name="Cho S.J."/>
            <person name="Edsinger-Gonzales E."/>
            <person name="Havlak P."/>
            <person name="Hellsten U."/>
            <person name="Kuo D.H."/>
            <person name="Larsson T."/>
            <person name="Lv J."/>
            <person name="Arendt D."/>
            <person name="Savage R."/>
            <person name="Osoegawa K."/>
            <person name="de Jong P."/>
            <person name="Grimwood J."/>
            <person name="Chapman J.A."/>
            <person name="Shapiro H."/>
            <person name="Aerts A."/>
            <person name="Otillar R.P."/>
            <person name="Terry A.Y."/>
            <person name="Boore J.L."/>
            <person name="Grigoriev I.V."/>
            <person name="Lindberg D.R."/>
            <person name="Seaver E.C."/>
            <person name="Weisblat D.A."/>
            <person name="Putnam N.H."/>
            <person name="Rokhsar D.S."/>
        </authorList>
    </citation>
    <scope>NUCLEOTIDE SEQUENCE</scope>
    <source>
        <strain evidence="3 5">I ESC-2004</strain>
    </source>
</reference>
<dbReference type="OrthoDB" id="427030at2759"/>
<evidence type="ECO:0000259" key="2">
    <source>
        <dbReference type="PROSITE" id="PS50118"/>
    </source>
</evidence>
<gene>
    <name evidence="3" type="ORF">CAPTEDRAFT_111479</name>
</gene>
<reference evidence="4" key="3">
    <citation type="submission" date="2015-06" db="UniProtKB">
        <authorList>
            <consortium name="EnsemblMetazoa"/>
        </authorList>
    </citation>
    <scope>IDENTIFICATION</scope>
</reference>
<dbReference type="OMA" id="QDLPHYY"/>
<dbReference type="AlphaFoldDB" id="R7U557"/>